<sequence length="40" mass="4630">IARNSHTVMEIDMESEGRDINPPPLEAKINQASFNRQKEY</sequence>
<feature type="non-terminal residue" evidence="2">
    <location>
        <position position="1"/>
    </location>
</feature>
<proteinExistence type="predicted"/>
<organism evidence="2 3">
    <name type="scientific">Streblomastix strix</name>
    <dbReference type="NCBI Taxonomy" id="222440"/>
    <lineage>
        <taxon>Eukaryota</taxon>
        <taxon>Metamonada</taxon>
        <taxon>Preaxostyla</taxon>
        <taxon>Oxymonadida</taxon>
        <taxon>Streblomastigidae</taxon>
        <taxon>Streblomastix</taxon>
    </lineage>
</organism>
<dbReference type="EMBL" id="SNRW01011317">
    <property type="protein sequence ID" value="KAA6375320.1"/>
    <property type="molecule type" value="Genomic_DNA"/>
</dbReference>
<feature type="region of interest" description="Disordered" evidence="1">
    <location>
        <begin position="1"/>
        <end position="40"/>
    </location>
</feature>
<dbReference type="Proteomes" id="UP000324800">
    <property type="component" value="Unassembled WGS sequence"/>
</dbReference>
<gene>
    <name evidence="2" type="ORF">EZS28_029150</name>
</gene>
<evidence type="ECO:0000313" key="2">
    <source>
        <dbReference type="EMBL" id="KAA6375320.1"/>
    </source>
</evidence>
<protein>
    <submittedName>
        <fullName evidence="2">Uncharacterized protein</fullName>
    </submittedName>
</protein>
<comment type="caution">
    <text evidence="2">The sequence shown here is derived from an EMBL/GenBank/DDBJ whole genome shotgun (WGS) entry which is preliminary data.</text>
</comment>
<name>A0A5J4UYN4_9EUKA</name>
<accession>A0A5J4UYN4</accession>
<dbReference type="AlphaFoldDB" id="A0A5J4UYN4"/>
<reference evidence="2 3" key="1">
    <citation type="submission" date="2019-03" db="EMBL/GenBank/DDBJ databases">
        <title>Single cell metagenomics reveals metabolic interactions within the superorganism composed of flagellate Streblomastix strix and complex community of Bacteroidetes bacteria on its surface.</title>
        <authorList>
            <person name="Treitli S.C."/>
            <person name="Kolisko M."/>
            <person name="Husnik F."/>
            <person name="Keeling P."/>
            <person name="Hampl V."/>
        </authorList>
    </citation>
    <scope>NUCLEOTIDE SEQUENCE [LARGE SCALE GENOMIC DNA]</scope>
    <source>
        <strain evidence="2">ST1C</strain>
    </source>
</reference>
<evidence type="ECO:0000256" key="1">
    <source>
        <dbReference type="SAM" id="MobiDB-lite"/>
    </source>
</evidence>
<feature type="compositionally biased region" description="Polar residues" evidence="1">
    <location>
        <begin position="30"/>
        <end position="40"/>
    </location>
</feature>
<evidence type="ECO:0000313" key="3">
    <source>
        <dbReference type="Proteomes" id="UP000324800"/>
    </source>
</evidence>